<dbReference type="EMBL" id="JABEZY010000013">
    <property type="protein sequence ID" value="MBA0751656.1"/>
    <property type="molecule type" value="Genomic_DNA"/>
</dbReference>
<name>A0A7J9CT79_GOSGO</name>
<dbReference type="AlphaFoldDB" id="A0A7J9CT79"/>
<comment type="caution">
    <text evidence="1">The sequence shown here is derived from an EMBL/GenBank/DDBJ whole genome shotgun (WGS) entry which is preliminary data.</text>
</comment>
<accession>A0A7J9CT79</accession>
<gene>
    <name evidence="1" type="ORF">Gogos_000567</name>
</gene>
<sequence length="93" mass="10570">SEGLLLILRWTSIIKTQDKKTLTKIQNSTGRTGNSTDTTLASTNTTWTSIGIMHSSKQGSFGLRLLLIPWFVLLIQPKCYIYLEDFYRNKSSQ</sequence>
<dbReference type="Proteomes" id="UP000593579">
    <property type="component" value="Unassembled WGS sequence"/>
</dbReference>
<proteinExistence type="predicted"/>
<protein>
    <submittedName>
        <fullName evidence="1">Uncharacterized protein</fullName>
    </submittedName>
</protein>
<organism evidence="1 2">
    <name type="scientific">Gossypium gossypioides</name>
    <name type="common">Mexican cotton</name>
    <name type="synonym">Selera gossypioides</name>
    <dbReference type="NCBI Taxonomy" id="34282"/>
    <lineage>
        <taxon>Eukaryota</taxon>
        <taxon>Viridiplantae</taxon>
        <taxon>Streptophyta</taxon>
        <taxon>Embryophyta</taxon>
        <taxon>Tracheophyta</taxon>
        <taxon>Spermatophyta</taxon>
        <taxon>Magnoliopsida</taxon>
        <taxon>eudicotyledons</taxon>
        <taxon>Gunneridae</taxon>
        <taxon>Pentapetalae</taxon>
        <taxon>rosids</taxon>
        <taxon>malvids</taxon>
        <taxon>Malvales</taxon>
        <taxon>Malvaceae</taxon>
        <taxon>Malvoideae</taxon>
        <taxon>Gossypium</taxon>
    </lineage>
</organism>
<evidence type="ECO:0000313" key="2">
    <source>
        <dbReference type="Proteomes" id="UP000593579"/>
    </source>
</evidence>
<dbReference type="OrthoDB" id="998822at2759"/>
<evidence type="ECO:0000313" key="1">
    <source>
        <dbReference type="EMBL" id="MBA0751656.1"/>
    </source>
</evidence>
<reference evidence="1 2" key="1">
    <citation type="journal article" date="2019" name="Genome Biol. Evol.">
        <title>Insights into the evolution of the New World diploid cottons (Gossypium, subgenus Houzingenia) based on genome sequencing.</title>
        <authorList>
            <person name="Grover C.E."/>
            <person name="Arick M.A. 2nd"/>
            <person name="Thrash A."/>
            <person name="Conover J.L."/>
            <person name="Sanders W.S."/>
            <person name="Peterson D.G."/>
            <person name="Frelichowski J.E."/>
            <person name="Scheffler J.A."/>
            <person name="Scheffler B.E."/>
            <person name="Wendel J.F."/>
        </authorList>
    </citation>
    <scope>NUCLEOTIDE SEQUENCE [LARGE SCALE GENOMIC DNA]</scope>
    <source>
        <strain evidence="1">5</strain>
        <tissue evidence="1">Leaf</tissue>
    </source>
</reference>
<feature type="non-terminal residue" evidence="1">
    <location>
        <position position="1"/>
    </location>
</feature>
<keyword evidence="2" id="KW-1185">Reference proteome</keyword>